<sequence length="51" mass="5680">LGLTYTDNPFVVRRRVFTLAARDTRQGESDRKGPGTVADYGRPPKISMVDV</sequence>
<feature type="region of interest" description="Disordered" evidence="1">
    <location>
        <begin position="22"/>
        <end position="51"/>
    </location>
</feature>
<feature type="non-terminal residue" evidence="2">
    <location>
        <position position="51"/>
    </location>
</feature>
<name>A0AA40KIA5_9HYME</name>
<protein>
    <submittedName>
        <fullName evidence="2">Uncharacterized protein</fullName>
    </submittedName>
</protein>
<proteinExistence type="predicted"/>
<organism evidence="2 3">
    <name type="scientific">Melipona bicolor</name>
    <dbReference type="NCBI Taxonomy" id="60889"/>
    <lineage>
        <taxon>Eukaryota</taxon>
        <taxon>Metazoa</taxon>
        <taxon>Ecdysozoa</taxon>
        <taxon>Arthropoda</taxon>
        <taxon>Hexapoda</taxon>
        <taxon>Insecta</taxon>
        <taxon>Pterygota</taxon>
        <taxon>Neoptera</taxon>
        <taxon>Endopterygota</taxon>
        <taxon>Hymenoptera</taxon>
        <taxon>Apocrita</taxon>
        <taxon>Aculeata</taxon>
        <taxon>Apoidea</taxon>
        <taxon>Anthophila</taxon>
        <taxon>Apidae</taxon>
        <taxon>Melipona</taxon>
    </lineage>
</organism>
<evidence type="ECO:0000313" key="3">
    <source>
        <dbReference type="Proteomes" id="UP001177670"/>
    </source>
</evidence>
<reference evidence="2" key="1">
    <citation type="submission" date="2021-10" db="EMBL/GenBank/DDBJ databases">
        <title>Melipona bicolor Genome sequencing and assembly.</title>
        <authorList>
            <person name="Araujo N.S."/>
            <person name="Arias M.C."/>
        </authorList>
    </citation>
    <scope>NUCLEOTIDE SEQUENCE</scope>
    <source>
        <strain evidence="2">USP_2M_L1-L4_2017</strain>
        <tissue evidence="2">Whole body</tissue>
    </source>
</reference>
<comment type="caution">
    <text evidence="2">The sequence shown here is derived from an EMBL/GenBank/DDBJ whole genome shotgun (WGS) entry which is preliminary data.</text>
</comment>
<evidence type="ECO:0000313" key="2">
    <source>
        <dbReference type="EMBL" id="KAK1121446.1"/>
    </source>
</evidence>
<feature type="non-terminal residue" evidence="2">
    <location>
        <position position="1"/>
    </location>
</feature>
<gene>
    <name evidence="2" type="ORF">K0M31_010247</name>
</gene>
<evidence type="ECO:0000256" key="1">
    <source>
        <dbReference type="SAM" id="MobiDB-lite"/>
    </source>
</evidence>
<keyword evidence="3" id="KW-1185">Reference proteome</keyword>
<dbReference type="Proteomes" id="UP001177670">
    <property type="component" value="Unassembled WGS sequence"/>
</dbReference>
<accession>A0AA40KIA5</accession>
<dbReference type="AlphaFoldDB" id="A0AA40KIA5"/>
<feature type="compositionally biased region" description="Basic and acidic residues" evidence="1">
    <location>
        <begin position="22"/>
        <end position="33"/>
    </location>
</feature>
<dbReference type="EMBL" id="JAHYIQ010000026">
    <property type="protein sequence ID" value="KAK1121446.1"/>
    <property type="molecule type" value="Genomic_DNA"/>
</dbReference>